<dbReference type="InterPro" id="IPR020846">
    <property type="entry name" value="MFS_dom"/>
</dbReference>
<evidence type="ECO:0000256" key="7">
    <source>
        <dbReference type="ARBA" id="ARBA00023136"/>
    </source>
</evidence>
<dbReference type="RefSeq" id="WP_137385130.1">
    <property type="nucleotide sequence ID" value="NZ_CP158292.1"/>
</dbReference>
<feature type="transmembrane region" description="Helical" evidence="8">
    <location>
        <begin position="338"/>
        <end position="360"/>
    </location>
</feature>
<evidence type="ECO:0000256" key="4">
    <source>
        <dbReference type="ARBA" id="ARBA00022692"/>
    </source>
</evidence>
<dbReference type="Gene3D" id="1.20.1250.20">
    <property type="entry name" value="MFS general substrate transporter like domains"/>
    <property type="match status" value="2"/>
</dbReference>
<evidence type="ECO:0000256" key="1">
    <source>
        <dbReference type="ARBA" id="ARBA00004651"/>
    </source>
</evidence>
<feature type="transmembrane region" description="Helical" evidence="8">
    <location>
        <begin position="372"/>
        <end position="395"/>
    </location>
</feature>
<feature type="transmembrane region" description="Helical" evidence="8">
    <location>
        <begin position="285"/>
        <end position="302"/>
    </location>
</feature>
<feature type="transmembrane region" description="Helical" evidence="8">
    <location>
        <begin position="154"/>
        <end position="177"/>
    </location>
</feature>
<dbReference type="FunFam" id="1.20.1250.20:FF:000001">
    <property type="entry name" value="Dicarboxylate MFS transporter"/>
    <property type="match status" value="1"/>
</dbReference>
<dbReference type="SUPFAM" id="SSF103473">
    <property type="entry name" value="MFS general substrate transporter"/>
    <property type="match status" value="1"/>
</dbReference>
<dbReference type="GO" id="GO:0005886">
    <property type="term" value="C:plasma membrane"/>
    <property type="evidence" value="ECO:0007669"/>
    <property type="project" value="UniProtKB-SubCell"/>
</dbReference>
<evidence type="ECO:0000256" key="5">
    <source>
        <dbReference type="ARBA" id="ARBA00022847"/>
    </source>
</evidence>
<evidence type="ECO:0000256" key="3">
    <source>
        <dbReference type="ARBA" id="ARBA00022475"/>
    </source>
</evidence>
<proteinExistence type="predicted"/>
<dbReference type="Pfam" id="PF07690">
    <property type="entry name" value="MFS_1"/>
    <property type="match status" value="1"/>
</dbReference>
<evidence type="ECO:0000256" key="2">
    <source>
        <dbReference type="ARBA" id="ARBA00022448"/>
    </source>
</evidence>
<dbReference type="InterPro" id="IPR036259">
    <property type="entry name" value="MFS_trans_sf"/>
</dbReference>
<sequence length="436" mass="47455">MDTHATRRLNGQDYKTLSLAALGGALEFYDFIIFVFFAAVIGELFFPPDIPEWLRQVQTFAIFAAGYLARPLGGIIMAHFGDKVGRKKMFSLSILLMALPTLAMGALPTYASIGIAAPLLMLLMRVLQGAAIGGEVPGAWVFVAEHVPEKRIGFACGTLTAGLTAGILLGSLVATVLNTTLSPAAMRDHGWRIPFFLGGVFGLLAMYLRRWLHETPVFQQMQQRKALAEKMPLQTIFASHKRGIVISMLLTWLLSACIVVVILMAPTLMQKQHGIPAALSLQANSFATIMLLLGCVIAGWLVDRFGAARSLMVGSILLAIGSWNFFHQLSSTPEMLFVWYGLAGLSVGVVGVVPFVMVRAFPAAVRFTGISFSYNVAYAIFGGLTPISVTLMMSLTPMAPAWYVLALAIIGFMVGIWLWRDSRQQYAQLDMSLHSS</sequence>
<evidence type="ECO:0000256" key="6">
    <source>
        <dbReference type="ARBA" id="ARBA00022989"/>
    </source>
</evidence>
<feature type="transmembrane region" description="Helical" evidence="8">
    <location>
        <begin position="60"/>
        <end position="80"/>
    </location>
</feature>
<evidence type="ECO:0000256" key="8">
    <source>
        <dbReference type="SAM" id="Phobius"/>
    </source>
</evidence>
<dbReference type="AlphaFoldDB" id="A0AAU7TY98"/>
<feature type="transmembrane region" description="Helical" evidence="8">
    <location>
        <begin position="244"/>
        <end position="265"/>
    </location>
</feature>
<dbReference type="InterPro" id="IPR051084">
    <property type="entry name" value="H+-coupled_symporters"/>
</dbReference>
<keyword evidence="7 8" id="KW-0472">Membrane</keyword>
<feature type="transmembrane region" description="Helical" evidence="8">
    <location>
        <begin position="92"/>
        <end position="113"/>
    </location>
</feature>
<reference evidence="10" key="1">
    <citation type="submission" date="2024-06" db="EMBL/GenBank/DDBJ databases">
        <title>Multiomics insights into the TNT degradation mechanism by Pantoea sp. BJ2 isolated from an ammunition destruction site.</title>
        <authorList>
            <person name="Luo J."/>
        </authorList>
    </citation>
    <scope>NUCLEOTIDE SEQUENCE</scope>
    <source>
        <strain evidence="10">BJ2</strain>
    </source>
</reference>
<keyword evidence="3" id="KW-1003">Cell membrane</keyword>
<name>A0AAU7TY98_9GAMM</name>
<keyword evidence="6 8" id="KW-1133">Transmembrane helix</keyword>
<evidence type="ECO:0000313" key="10">
    <source>
        <dbReference type="EMBL" id="XBV45346.1"/>
    </source>
</evidence>
<dbReference type="PROSITE" id="PS50850">
    <property type="entry name" value="MFS"/>
    <property type="match status" value="1"/>
</dbReference>
<evidence type="ECO:0000259" key="9">
    <source>
        <dbReference type="PROSITE" id="PS50850"/>
    </source>
</evidence>
<keyword evidence="2" id="KW-0813">Transport</keyword>
<feature type="domain" description="Major facilitator superfamily (MFS) profile" evidence="9">
    <location>
        <begin position="16"/>
        <end position="423"/>
    </location>
</feature>
<feature type="transmembrane region" description="Helical" evidence="8">
    <location>
        <begin position="119"/>
        <end position="142"/>
    </location>
</feature>
<gene>
    <name evidence="10" type="ORF">AAF463_03165</name>
</gene>
<feature type="transmembrane region" description="Helical" evidence="8">
    <location>
        <begin position="17"/>
        <end position="40"/>
    </location>
</feature>
<feature type="transmembrane region" description="Helical" evidence="8">
    <location>
        <begin position="309"/>
        <end position="326"/>
    </location>
</feature>
<feature type="transmembrane region" description="Helical" evidence="8">
    <location>
        <begin position="189"/>
        <end position="208"/>
    </location>
</feature>
<keyword evidence="5" id="KW-0769">Symport</keyword>
<keyword evidence="4 8" id="KW-0812">Transmembrane</keyword>
<organism evidence="10">
    <name type="scientific">Pantoea sp. BJ2</name>
    <dbReference type="NCBI Taxonomy" id="3141322"/>
    <lineage>
        <taxon>Bacteria</taxon>
        <taxon>Pseudomonadati</taxon>
        <taxon>Pseudomonadota</taxon>
        <taxon>Gammaproteobacteria</taxon>
        <taxon>Enterobacterales</taxon>
        <taxon>Erwiniaceae</taxon>
        <taxon>Pantoea</taxon>
    </lineage>
</organism>
<feature type="transmembrane region" description="Helical" evidence="8">
    <location>
        <begin position="401"/>
        <end position="419"/>
    </location>
</feature>
<dbReference type="InterPro" id="IPR011701">
    <property type="entry name" value="MFS"/>
</dbReference>
<dbReference type="EMBL" id="CP158292">
    <property type="protein sequence ID" value="XBV45346.1"/>
    <property type="molecule type" value="Genomic_DNA"/>
</dbReference>
<dbReference type="GO" id="GO:0015293">
    <property type="term" value="F:symporter activity"/>
    <property type="evidence" value="ECO:0007669"/>
    <property type="project" value="UniProtKB-KW"/>
</dbReference>
<comment type="subcellular location">
    <subcellularLocation>
        <location evidence="1">Cell membrane</location>
        <topology evidence="1">Multi-pass membrane protein</topology>
    </subcellularLocation>
</comment>
<protein>
    <submittedName>
        <fullName evidence="10">MFS transporter</fullName>
    </submittedName>
</protein>
<dbReference type="PANTHER" id="PTHR43528">
    <property type="entry name" value="ALPHA-KETOGLUTARATE PERMEASE"/>
    <property type="match status" value="1"/>
</dbReference>
<accession>A0AAU7TY98</accession>
<dbReference type="PANTHER" id="PTHR43528:SF7">
    <property type="entry name" value="MFS TRANSPORTER"/>
    <property type="match status" value="1"/>
</dbReference>